<dbReference type="AlphaFoldDB" id="A0A0E9T6U4"/>
<protein>
    <submittedName>
        <fullName evidence="1">Uncharacterized protein</fullName>
    </submittedName>
</protein>
<proteinExistence type="predicted"/>
<sequence length="50" mass="5762">MASQEILICQVCSIAYLLQRELWSLLLLFVSIRIRVVLIKVEGAIMRLCI</sequence>
<reference evidence="1" key="1">
    <citation type="submission" date="2014-11" db="EMBL/GenBank/DDBJ databases">
        <authorList>
            <person name="Amaro Gonzalez C."/>
        </authorList>
    </citation>
    <scope>NUCLEOTIDE SEQUENCE</scope>
</reference>
<accession>A0A0E9T6U4</accession>
<reference evidence="1" key="2">
    <citation type="journal article" date="2015" name="Fish Shellfish Immunol.">
        <title>Early steps in the European eel (Anguilla anguilla)-Vibrio vulnificus interaction in the gills: Role of the RtxA13 toxin.</title>
        <authorList>
            <person name="Callol A."/>
            <person name="Pajuelo D."/>
            <person name="Ebbesson L."/>
            <person name="Teles M."/>
            <person name="MacKenzie S."/>
            <person name="Amaro C."/>
        </authorList>
    </citation>
    <scope>NUCLEOTIDE SEQUENCE</scope>
</reference>
<dbReference type="EMBL" id="GBXM01060139">
    <property type="protein sequence ID" value="JAH48438.1"/>
    <property type="molecule type" value="Transcribed_RNA"/>
</dbReference>
<evidence type="ECO:0000313" key="1">
    <source>
        <dbReference type="EMBL" id="JAH48438.1"/>
    </source>
</evidence>
<name>A0A0E9T6U4_ANGAN</name>
<organism evidence="1">
    <name type="scientific">Anguilla anguilla</name>
    <name type="common">European freshwater eel</name>
    <name type="synonym">Muraena anguilla</name>
    <dbReference type="NCBI Taxonomy" id="7936"/>
    <lineage>
        <taxon>Eukaryota</taxon>
        <taxon>Metazoa</taxon>
        <taxon>Chordata</taxon>
        <taxon>Craniata</taxon>
        <taxon>Vertebrata</taxon>
        <taxon>Euteleostomi</taxon>
        <taxon>Actinopterygii</taxon>
        <taxon>Neopterygii</taxon>
        <taxon>Teleostei</taxon>
        <taxon>Anguilliformes</taxon>
        <taxon>Anguillidae</taxon>
        <taxon>Anguilla</taxon>
    </lineage>
</organism>